<comment type="caution">
    <text evidence="3">The sequence shown here is derived from an EMBL/GenBank/DDBJ whole genome shotgun (WGS) entry which is preliminary data.</text>
</comment>
<dbReference type="AlphaFoldDB" id="A0A929N0D5"/>
<dbReference type="Gene3D" id="3.40.50.2300">
    <property type="match status" value="1"/>
</dbReference>
<proteinExistence type="predicted"/>
<reference evidence="3" key="1">
    <citation type="submission" date="2020-04" db="EMBL/GenBank/DDBJ databases">
        <title>Deep metagenomics examines the oral microbiome during advanced dental caries in children, revealing novel taxa and co-occurrences with host molecules.</title>
        <authorList>
            <person name="Baker J.L."/>
            <person name="Morton J.T."/>
            <person name="Dinis M."/>
            <person name="Alvarez R."/>
            <person name="Tran N.C."/>
            <person name="Knight R."/>
            <person name="Edlund A."/>
        </authorList>
    </citation>
    <scope>NUCLEOTIDE SEQUENCE</scope>
    <source>
        <strain evidence="3">JCVI_32_bin.64</strain>
    </source>
</reference>
<dbReference type="InterPro" id="IPR011006">
    <property type="entry name" value="CheY-like_superfamily"/>
</dbReference>
<dbReference type="SUPFAM" id="SSF52172">
    <property type="entry name" value="CheY-like"/>
    <property type="match status" value="1"/>
</dbReference>
<name>A0A929N0D5_9ACTO</name>
<evidence type="ECO:0000313" key="3">
    <source>
        <dbReference type="EMBL" id="MBF0940767.1"/>
    </source>
</evidence>
<organism evidence="3 4">
    <name type="scientific">Schaalia georgiae</name>
    <dbReference type="NCBI Taxonomy" id="52768"/>
    <lineage>
        <taxon>Bacteria</taxon>
        <taxon>Bacillati</taxon>
        <taxon>Actinomycetota</taxon>
        <taxon>Actinomycetes</taxon>
        <taxon>Actinomycetales</taxon>
        <taxon>Actinomycetaceae</taxon>
        <taxon>Schaalia</taxon>
    </lineage>
</organism>
<evidence type="ECO:0000256" key="1">
    <source>
        <dbReference type="PROSITE-ProRule" id="PRU00169"/>
    </source>
</evidence>
<dbReference type="InterPro" id="IPR001789">
    <property type="entry name" value="Sig_transdc_resp-reg_receiver"/>
</dbReference>
<accession>A0A929N0D5</accession>
<feature type="domain" description="Response regulatory" evidence="2">
    <location>
        <begin position="7"/>
        <end position="126"/>
    </location>
</feature>
<dbReference type="EMBL" id="JABZFZ010000481">
    <property type="protein sequence ID" value="MBF0940767.1"/>
    <property type="molecule type" value="Genomic_DNA"/>
</dbReference>
<dbReference type="GO" id="GO:0000160">
    <property type="term" value="P:phosphorelay signal transduction system"/>
    <property type="evidence" value="ECO:0007669"/>
    <property type="project" value="InterPro"/>
</dbReference>
<evidence type="ECO:0000313" key="4">
    <source>
        <dbReference type="Proteomes" id="UP000718630"/>
    </source>
</evidence>
<evidence type="ECO:0000259" key="2">
    <source>
        <dbReference type="PROSITE" id="PS50110"/>
    </source>
</evidence>
<feature type="modified residue" description="4-aspartylphosphate" evidence="1">
    <location>
        <position position="62"/>
    </location>
</feature>
<dbReference type="Proteomes" id="UP000718630">
    <property type="component" value="Unassembled WGS sequence"/>
</dbReference>
<dbReference type="PROSITE" id="PS50110">
    <property type="entry name" value="RESPONSE_REGULATORY"/>
    <property type="match status" value="1"/>
</dbReference>
<gene>
    <name evidence="3" type="ORF">HXK03_07840</name>
</gene>
<protein>
    <recommendedName>
        <fullName evidence="2">Response regulatory domain-containing protein</fullName>
    </recommendedName>
</protein>
<keyword evidence="1" id="KW-0597">Phosphoprotein</keyword>
<sequence length="130" mass="13997">MSGENVNILVFSDDITRRRAVTEGVGLRASADTPRITWTEAATAFGVRDAFDQGDFALLVLDAEAKKEGGMSIAQDLMETREDVPPVVLLTARPQDDWLASWAGACATVPDPLDPLVLQETIAEALRGVK</sequence>